<feature type="transmembrane region" description="Helical" evidence="1">
    <location>
        <begin position="12"/>
        <end position="31"/>
    </location>
</feature>
<dbReference type="RefSeq" id="WP_118989842.1">
    <property type="nucleotide sequence ID" value="NZ_CP023434.1"/>
</dbReference>
<sequence>MEDNGVTIWDKVLLWVVVFAVLLIPIAWAGWNWYHEEPPEAFESELIYQFKAGDDVVPDVYQLWDINGQEHLIVLPR</sequence>
<gene>
    <name evidence="2" type="ORF">CL176_02150</name>
</gene>
<evidence type="ECO:0000256" key="1">
    <source>
        <dbReference type="SAM" id="Phobius"/>
    </source>
</evidence>
<protein>
    <submittedName>
        <fullName evidence="2">Uncharacterized protein</fullName>
    </submittedName>
</protein>
<organism evidence="2 3">
    <name type="scientific">Suicoccus acidiformans</name>
    <dbReference type="NCBI Taxonomy" id="2036206"/>
    <lineage>
        <taxon>Bacteria</taxon>
        <taxon>Bacillati</taxon>
        <taxon>Bacillota</taxon>
        <taxon>Bacilli</taxon>
        <taxon>Lactobacillales</taxon>
        <taxon>Aerococcaceae</taxon>
        <taxon>Suicoccus</taxon>
    </lineage>
</organism>
<dbReference type="EMBL" id="CP023434">
    <property type="protein sequence ID" value="AXY24920.1"/>
    <property type="molecule type" value="Genomic_DNA"/>
</dbReference>
<dbReference type="Proteomes" id="UP000263232">
    <property type="component" value="Chromosome"/>
</dbReference>
<keyword evidence="1" id="KW-0812">Transmembrane</keyword>
<dbReference type="AlphaFoldDB" id="A0A347WIL3"/>
<keyword evidence="3" id="KW-1185">Reference proteome</keyword>
<keyword evidence="1" id="KW-0472">Membrane</keyword>
<accession>A0A347WIL3</accession>
<name>A0A347WIL3_9LACT</name>
<evidence type="ECO:0000313" key="3">
    <source>
        <dbReference type="Proteomes" id="UP000263232"/>
    </source>
</evidence>
<reference evidence="2 3" key="1">
    <citation type="submission" date="2017-09" db="EMBL/GenBank/DDBJ databases">
        <title>Complete genome sequence of Oxytococcus suis strain ZY16052.</title>
        <authorList>
            <person name="Li F."/>
        </authorList>
    </citation>
    <scope>NUCLEOTIDE SEQUENCE [LARGE SCALE GENOMIC DNA]</scope>
    <source>
        <strain evidence="2 3">ZY16052</strain>
    </source>
</reference>
<dbReference type="KEGG" id="abae:CL176_02150"/>
<evidence type="ECO:0000313" key="2">
    <source>
        <dbReference type="EMBL" id="AXY24920.1"/>
    </source>
</evidence>
<proteinExistence type="predicted"/>
<keyword evidence="1" id="KW-1133">Transmembrane helix</keyword>